<name>A0A918Q5B9_9ACTN</name>
<feature type="region of interest" description="Disordered" evidence="1">
    <location>
        <begin position="52"/>
        <end position="75"/>
    </location>
</feature>
<accession>A0A918Q5B9</accession>
<comment type="caution">
    <text evidence="2">The sequence shown here is derived from an EMBL/GenBank/DDBJ whole genome shotgun (WGS) entry which is preliminary data.</text>
</comment>
<dbReference type="RefSeq" id="WP_189864808.1">
    <property type="nucleotide sequence ID" value="NZ_BMVW01000016.1"/>
</dbReference>
<reference evidence="2" key="1">
    <citation type="journal article" date="2014" name="Int. J. Syst. Evol. Microbiol.">
        <title>Complete genome sequence of Corynebacterium casei LMG S-19264T (=DSM 44701T), isolated from a smear-ripened cheese.</title>
        <authorList>
            <consortium name="US DOE Joint Genome Institute (JGI-PGF)"/>
            <person name="Walter F."/>
            <person name="Albersmeier A."/>
            <person name="Kalinowski J."/>
            <person name="Ruckert C."/>
        </authorList>
    </citation>
    <scope>NUCLEOTIDE SEQUENCE</scope>
    <source>
        <strain evidence="2">JCM 4815</strain>
    </source>
</reference>
<proteinExistence type="predicted"/>
<organism evidence="2 3">
    <name type="scientific">Streptomyces poonensis</name>
    <dbReference type="NCBI Taxonomy" id="68255"/>
    <lineage>
        <taxon>Bacteria</taxon>
        <taxon>Bacillati</taxon>
        <taxon>Actinomycetota</taxon>
        <taxon>Actinomycetes</taxon>
        <taxon>Kitasatosporales</taxon>
        <taxon>Streptomycetaceae</taxon>
        <taxon>Streptomyces</taxon>
    </lineage>
</organism>
<evidence type="ECO:0000256" key="1">
    <source>
        <dbReference type="SAM" id="MobiDB-lite"/>
    </source>
</evidence>
<sequence>MVQRTHELRVGAEHEAAHGVQLMLDAVARHGRDSAPGLWKRYLTLILDGLRNDRGRPTPLPHPALSQAEFDQAMT</sequence>
<dbReference type="AlphaFoldDB" id="A0A918Q5B9"/>
<keyword evidence="3" id="KW-1185">Reference proteome</keyword>
<evidence type="ECO:0000313" key="2">
    <source>
        <dbReference type="EMBL" id="GGZ32353.1"/>
    </source>
</evidence>
<dbReference type="EMBL" id="BMVW01000016">
    <property type="protein sequence ID" value="GGZ32353.1"/>
    <property type="molecule type" value="Genomic_DNA"/>
</dbReference>
<dbReference type="Proteomes" id="UP000622166">
    <property type="component" value="Unassembled WGS sequence"/>
</dbReference>
<gene>
    <name evidence="2" type="ORF">GCM10010365_61420</name>
</gene>
<evidence type="ECO:0000313" key="3">
    <source>
        <dbReference type="Proteomes" id="UP000622166"/>
    </source>
</evidence>
<protein>
    <submittedName>
        <fullName evidence="2">Uncharacterized protein</fullName>
    </submittedName>
</protein>
<reference evidence="2" key="2">
    <citation type="submission" date="2020-09" db="EMBL/GenBank/DDBJ databases">
        <authorList>
            <person name="Sun Q."/>
            <person name="Ohkuma M."/>
        </authorList>
    </citation>
    <scope>NUCLEOTIDE SEQUENCE</scope>
    <source>
        <strain evidence="2">JCM 4815</strain>
    </source>
</reference>